<dbReference type="Proteomes" id="UP000036834">
    <property type="component" value="Unassembled WGS sequence"/>
</dbReference>
<evidence type="ECO:0000313" key="5">
    <source>
        <dbReference type="Proteomes" id="UP000319578"/>
    </source>
</evidence>
<dbReference type="STRING" id="54915.ADS79_19625"/>
<dbReference type="InterPro" id="IPR041401">
    <property type="entry name" value="TseB-like_dom"/>
</dbReference>
<accession>A0A0K9YQT4</accession>
<organism evidence="3 4">
    <name type="scientific">Brevibacillus reuszeri</name>
    <dbReference type="NCBI Taxonomy" id="54915"/>
    <lineage>
        <taxon>Bacteria</taxon>
        <taxon>Bacillati</taxon>
        <taxon>Bacillota</taxon>
        <taxon>Bacilli</taxon>
        <taxon>Bacillales</taxon>
        <taxon>Paenibacillaceae</taxon>
        <taxon>Brevibacillus</taxon>
    </lineage>
</organism>
<dbReference type="RefSeq" id="WP_049740071.1">
    <property type="nucleotide sequence ID" value="NZ_BJON01000002.1"/>
</dbReference>
<dbReference type="SUPFAM" id="SSF54403">
    <property type="entry name" value="Cystatin/monellin"/>
    <property type="match status" value="2"/>
</dbReference>
<dbReference type="OrthoDB" id="2381181at2"/>
<evidence type="ECO:0000259" key="1">
    <source>
        <dbReference type="Pfam" id="PF17881"/>
    </source>
</evidence>
<dbReference type="Gene3D" id="3.10.450.40">
    <property type="match status" value="2"/>
</dbReference>
<name>A0A0K9YQT4_9BACL</name>
<dbReference type="Pfam" id="PF17881">
    <property type="entry name" value="TseB"/>
    <property type="match status" value="1"/>
</dbReference>
<dbReference type="EMBL" id="LGIQ01000009">
    <property type="protein sequence ID" value="KNB71036.1"/>
    <property type="molecule type" value="Genomic_DNA"/>
</dbReference>
<protein>
    <recommendedName>
        <fullName evidence="1">Cell wall elongation regulator TseB-like domain-containing protein</fullName>
    </recommendedName>
</protein>
<reference evidence="2 5" key="3">
    <citation type="submission" date="2019-06" db="EMBL/GenBank/DDBJ databases">
        <title>Whole genome shotgun sequence of Brevibacillus reuszeri NBRC 15719.</title>
        <authorList>
            <person name="Hosoyama A."/>
            <person name="Uohara A."/>
            <person name="Ohji S."/>
            <person name="Ichikawa N."/>
        </authorList>
    </citation>
    <scope>NUCLEOTIDE SEQUENCE [LARGE SCALE GENOMIC DNA]</scope>
    <source>
        <strain evidence="2 5">NBRC 15719</strain>
    </source>
</reference>
<dbReference type="EMBL" id="BJON01000002">
    <property type="protein sequence ID" value="GED66716.1"/>
    <property type="molecule type" value="Genomic_DNA"/>
</dbReference>
<reference evidence="4" key="1">
    <citation type="submission" date="2015-07" db="EMBL/GenBank/DDBJ databases">
        <title>Genome sequencing project for genomic taxonomy and phylogenomics of Bacillus-like bacteria.</title>
        <authorList>
            <person name="Liu B."/>
            <person name="Wang J."/>
            <person name="Zhu Y."/>
            <person name="Liu G."/>
            <person name="Chen Q."/>
            <person name="Chen Z."/>
            <person name="Lan J."/>
            <person name="Che J."/>
            <person name="Ge C."/>
            <person name="Shi H."/>
            <person name="Pan Z."/>
            <person name="Liu X."/>
        </authorList>
    </citation>
    <scope>NUCLEOTIDE SEQUENCE [LARGE SCALE GENOMIC DNA]</scope>
    <source>
        <strain evidence="4">DSM 9887</strain>
    </source>
</reference>
<evidence type="ECO:0000313" key="4">
    <source>
        <dbReference type="Proteomes" id="UP000036834"/>
    </source>
</evidence>
<feature type="domain" description="Cell wall elongation regulator TseB-like" evidence="1">
    <location>
        <begin position="43"/>
        <end position="81"/>
    </location>
</feature>
<dbReference type="PATRIC" id="fig|54915.3.peg.3033"/>
<keyword evidence="5" id="KW-1185">Reference proteome</keyword>
<evidence type="ECO:0000313" key="3">
    <source>
        <dbReference type="EMBL" id="KNB71036.1"/>
    </source>
</evidence>
<evidence type="ECO:0000313" key="2">
    <source>
        <dbReference type="EMBL" id="GED66716.1"/>
    </source>
</evidence>
<proteinExistence type="predicted"/>
<comment type="caution">
    <text evidence="3">The sequence shown here is derived from an EMBL/GenBank/DDBJ whole genome shotgun (WGS) entry which is preliminary data.</text>
</comment>
<dbReference type="AlphaFoldDB" id="A0A0K9YQT4"/>
<sequence length="160" mass="17977">MFVRIVVGIIAVILLTGAGFAYHLTSSVAEERQAFNGVVQQWVKDRTTITEIESIDEYRGKESYAVVLGKNQAGTQVVAWLTDKTAAFDTMERAVPRKNVEEAVLKNFPNAEIRHIVPGLDNEKRFWEVTLKDQNGRFHYLHYDLFSGALLASYALSPTS</sequence>
<gene>
    <name evidence="3" type="ORF">ADS79_19625</name>
    <name evidence="2" type="ORF">BRE01_04180</name>
</gene>
<reference evidence="3" key="2">
    <citation type="submission" date="2015-07" db="EMBL/GenBank/DDBJ databases">
        <title>MeaNS - Measles Nucleotide Surveillance Program.</title>
        <authorList>
            <person name="Tran T."/>
            <person name="Druce J."/>
        </authorList>
    </citation>
    <scope>NUCLEOTIDE SEQUENCE</scope>
    <source>
        <strain evidence="3">DSM 9887</strain>
    </source>
</reference>
<dbReference type="Proteomes" id="UP000319578">
    <property type="component" value="Unassembled WGS sequence"/>
</dbReference>
<dbReference type="InterPro" id="IPR046350">
    <property type="entry name" value="Cystatin_sf"/>
</dbReference>